<protein>
    <submittedName>
        <fullName evidence="2">Uncharacterized protein</fullName>
    </submittedName>
</protein>
<feature type="region of interest" description="Disordered" evidence="1">
    <location>
        <begin position="1"/>
        <end position="72"/>
    </location>
</feature>
<dbReference type="EMBL" id="CACVKT020009054">
    <property type="protein sequence ID" value="CAC5419886.1"/>
    <property type="molecule type" value="Genomic_DNA"/>
</dbReference>
<organism evidence="2 3">
    <name type="scientific">Mytilus coruscus</name>
    <name type="common">Sea mussel</name>
    <dbReference type="NCBI Taxonomy" id="42192"/>
    <lineage>
        <taxon>Eukaryota</taxon>
        <taxon>Metazoa</taxon>
        <taxon>Spiralia</taxon>
        <taxon>Lophotrochozoa</taxon>
        <taxon>Mollusca</taxon>
        <taxon>Bivalvia</taxon>
        <taxon>Autobranchia</taxon>
        <taxon>Pteriomorphia</taxon>
        <taxon>Mytilida</taxon>
        <taxon>Mytiloidea</taxon>
        <taxon>Mytilidae</taxon>
        <taxon>Mytilinae</taxon>
        <taxon>Mytilus</taxon>
    </lineage>
</organism>
<feature type="compositionally biased region" description="Basic and acidic residues" evidence="1">
    <location>
        <begin position="44"/>
        <end position="60"/>
    </location>
</feature>
<proteinExistence type="predicted"/>
<evidence type="ECO:0000256" key="1">
    <source>
        <dbReference type="SAM" id="MobiDB-lite"/>
    </source>
</evidence>
<sequence length="164" mass="18825">MEDDVKSDTPMENEDLEEPEFHLKNNEKSSVDMGSDQEVGENLENVKRSEVNVEKNDKSAGELGKNQEFSKNFKDVQRSVEEMKNNGKSTENMVNIDNEQEFGENLEINQRYEVNVDNNENSTVAMTKDHQHDQPKNYENIEKSAVNMVKVKNNGKSAVNLREK</sequence>
<dbReference type="Proteomes" id="UP000507470">
    <property type="component" value="Unassembled WGS sequence"/>
</dbReference>
<keyword evidence="3" id="KW-1185">Reference proteome</keyword>
<feature type="compositionally biased region" description="Basic and acidic residues" evidence="1">
    <location>
        <begin position="19"/>
        <end position="30"/>
    </location>
</feature>
<accession>A0A6J8EIX6</accession>
<evidence type="ECO:0000313" key="3">
    <source>
        <dbReference type="Proteomes" id="UP000507470"/>
    </source>
</evidence>
<name>A0A6J8EIX6_MYTCO</name>
<evidence type="ECO:0000313" key="2">
    <source>
        <dbReference type="EMBL" id="CAC5419886.1"/>
    </source>
</evidence>
<dbReference type="AlphaFoldDB" id="A0A6J8EIX6"/>
<reference evidence="2 3" key="1">
    <citation type="submission" date="2020-06" db="EMBL/GenBank/DDBJ databases">
        <authorList>
            <person name="Li R."/>
            <person name="Bekaert M."/>
        </authorList>
    </citation>
    <scope>NUCLEOTIDE SEQUENCE [LARGE SCALE GENOMIC DNA]</scope>
    <source>
        <strain evidence="3">wild</strain>
    </source>
</reference>
<gene>
    <name evidence="2" type="ORF">MCOR_52167</name>
</gene>